<sequence length="400" mass="41607">MSHTQVGRHRARSLITAALMVTVMAGTVGWTVAHEQQPVTGPPPGTAAWRADHSPVPGAAGRLPDPAAASPAEIARFFAGLTASQQRTLALRHPSVVGNLDGAPVALRYTANALAIRAERAKEQAADPKSPLIDRYTRLLAPDRRILAFDPRGRGQVAEVFGDLMAAQRTAVLVPGSDTDLSTFDRTDRPYGSAAGMARSLRAQMGREAPGVRTAVVVWVGYTTPLGLGPDAATGRLAKAGVPRLDRFLAGLAATAGEAAQAPPAVFCHSYGSVVCGLTASRLDGAEISDLVVFGSPGVRADDAADLGPAARVWAARDGSDWVRRVTGFDFLGLGHGEDPTDPSFGARVVSADRAHGHTGYFAPGTESLRNFARIALGRYAAVSCADGADDGGDCRHGLV</sequence>
<comment type="caution">
    <text evidence="3">The sequence shown here is derived from an EMBL/GenBank/DDBJ whole genome shotgun (WGS) entry which is preliminary data.</text>
</comment>
<keyword evidence="4" id="KW-1185">Reference proteome</keyword>
<keyword evidence="1" id="KW-1133">Transmembrane helix</keyword>
<dbReference type="InterPro" id="IPR029058">
    <property type="entry name" value="AB_hydrolase_fold"/>
</dbReference>
<keyword evidence="1" id="KW-0812">Transmembrane</keyword>
<feature type="domain" description="DUF1023" evidence="2">
    <location>
        <begin position="150"/>
        <end position="327"/>
    </location>
</feature>
<gene>
    <name evidence="3" type="ORF">ACI2L5_11545</name>
</gene>
<name>A0ABW8LI26_9ACTN</name>
<evidence type="ECO:0000313" key="4">
    <source>
        <dbReference type="Proteomes" id="UP001620295"/>
    </source>
</evidence>
<keyword evidence="1" id="KW-0472">Membrane</keyword>
<dbReference type="GO" id="GO:0016787">
    <property type="term" value="F:hydrolase activity"/>
    <property type="evidence" value="ECO:0007669"/>
    <property type="project" value="UniProtKB-KW"/>
</dbReference>
<proteinExistence type="predicted"/>
<organism evidence="3 4">
    <name type="scientific">Streptomyces milbemycinicus</name>
    <dbReference type="NCBI Taxonomy" id="476552"/>
    <lineage>
        <taxon>Bacteria</taxon>
        <taxon>Bacillati</taxon>
        <taxon>Actinomycetota</taxon>
        <taxon>Actinomycetes</taxon>
        <taxon>Kitasatosporales</taxon>
        <taxon>Streptomycetaceae</taxon>
        <taxon>Streptomyces</taxon>
    </lineage>
</organism>
<evidence type="ECO:0000313" key="3">
    <source>
        <dbReference type="EMBL" id="MFK4265564.1"/>
    </source>
</evidence>
<dbReference type="Pfam" id="PF06259">
    <property type="entry name" value="Abhydrolase_8"/>
    <property type="match status" value="1"/>
</dbReference>
<reference evidence="3 4" key="1">
    <citation type="submission" date="2024-11" db="EMBL/GenBank/DDBJ databases">
        <title>The Natural Products Discovery Center: Release of the First 8490 Sequenced Strains for Exploring Actinobacteria Biosynthetic Diversity.</title>
        <authorList>
            <person name="Kalkreuter E."/>
            <person name="Kautsar S.A."/>
            <person name="Yang D."/>
            <person name="Bader C.D."/>
            <person name="Teijaro C.N."/>
            <person name="Fluegel L."/>
            <person name="Davis C.M."/>
            <person name="Simpson J.R."/>
            <person name="Lauterbach L."/>
            <person name="Steele A.D."/>
            <person name="Gui C."/>
            <person name="Meng S."/>
            <person name="Li G."/>
            <person name="Viehrig K."/>
            <person name="Ye F."/>
            <person name="Su P."/>
            <person name="Kiefer A.F."/>
            <person name="Nichols A."/>
            <person name="Cepeda A.J."/>
            <person name="Yan W."/>
            <person name="Fan B."/>
            <person name="Jiang Y."/>
            <person name="Adhikari A."/>
            <person name="Zheng C.-J."/>
            <person name="Schuster L."/>
            <person name="Cowan T.M."/>
            <person name="Smanski M.J."/>
            <person name="Chevrette M.G."/>
            <person name="De Carvalho L.P.S."/>
            <person name="Shen B."/>
        </authorList>
    </citation>
    <scope>NUCLEOTIDE SEQUENCE [LARGE SCALE GENOMIC DNA]</scope>
    <source>
        <strain evidence="3 4">NPDC020863</strain>
    </source>
</reference>
<dbReference type="RefSeq" id="WP_358636358.1">
    <property type="nucleotide sequence ID" value="NZ_JBFAEV010000009.1"/>
</dbReference>
<evidence type="ECO:0000256" key="1">
    <source>
        <dbReference type="SAM" id="Phobius"/>
    </source>
</evidence>
<dbReference type="EMBL" id="JBJDQH010000003">
    <property type="protein sequence ID" value="MFK4265564.1"/>
    <property type="molecule type" value="Genomic_DNA"/>
</dbReference>
<keyword evidence="3" id="KW-0378">Hydrolase</keyword>
<dbReference type="Proteomes" id="UP001620295">
    <property type="component" value="Unassembled WGS sequence"/>
</dbReference>
<evidence type="ECO:0000259" key="2">
    <source>
        <dbReference type="Pfam" id="PF06259"/>
    </source>
</evidence>
<dbReference type="InterPro" id="IPR010427">
    <property type="entry name" value="DUF1023"/>
</dbReference>
<protein>
    <submittedName>
        <fullName evidence="3">Alpha/beta hydrolase</fullName>
    </submittedName>
</protein>
<dbReference type="SUPFAM" id="SSF53474">
    <property type="entry name" value="alpha/beta-Hydrolases"/>
    <property type="match status" value="1"/>
</dbReference>
<accession>A0ABW8LI26</accession>
<feature type="transmembrane region" description="Helical" evidence="1">
    <location>
        <begin position="12"/>
        <end position="33"/>
    </location>
</feature>